<reference evidence="3 4" key="1">
    <citation type="submission" date="2020-10" db="EMBL/GenBank/DDBJ databases">
        <title>Investigation of anaerobic biodegradation of phenanthrene by a sulfate-dependent Geobacter anodireducens strain PheS2.</title>
        <authorList>
            <person name="Zhang Z."/>
        </authorList>
    </citation>
    <scope>NUCLEOTIDE SEQUENCE [LARGE SCALE GENOMIC DNA]</scope>
    <source>
        <strain evidence="3 4">PheS2</strain>
    </source>
</reference>
<gene>
    <name evidence="3" type="ORF">IIE05_04375</name>
</gene>
<evidence type="ECO:0000313" key="4">
    <source>
        <dbReference type="Proteomes" id="UP000618926"/>
    </source>
</evidence>
<dbReference type="RefSeq" id="WP_192905153.1">
    <property type="nucleotide sequence ID" value="NZ_JADBFD010000004.1"/>
</dbReference>
<dbReference type="PANTHER" id="PTHR43734:SF4">
    <property type="entry name" value="AMINE OXIDASE DOMAIN-CONTAINING PROTEIN"/>
    <property type="match status" value="1"/>
</dbReference>
<feature type="domain" description="Amine oxidase" evidence="2">
    <location>
        <begin position="12"/>
        <end position="350"/>
    </location>
</feature>
<organism evidence="3 4">
    <name type="scientific">Geobacter anodireducens</name>
    <dbReference type="NCBI Taxonomy" id="1340425"/>
    <lineage>
        <taxon>Bacteria</taxon>
        <taxon>Pseudomonadati</taxon>
        <taxon>Thermodesulfobacteriota</taxon>
        <taxon>Desulfuromonadia</taxon>
        <taxon>Geobacterales</taxon>
        <taxon>Geobacteraceae</taxon>
        <taxon>Geobacter</taxon>
    </lineage>
</organism>
<dbReference type="Gene3D" id="3.50.50.60">
    <property type="entry name" value="FAD/NAD(P)-binding domain"/>
    <property type="match status" value="1"/>
</dbReference>
<protein>
    <submittedName>
        <fullName evidence="3">FAD-dependent oxidoreductase</fullName>
    </submittedName>
</protein>
<name>A0ABR9NSG6_9BACT</name>
<dbReference type="PANTHER" id="PTHR43734">
    <property type="entry name" value="PHYTOENE DESATURASE"/>
    <property type="match status" value="1"/>
</dbReference>
<dbReference type="SUPFAM" id="SSF51905">
    <property type="entry name" value="FAD/NAD(P)-binding domain"/>
    <property type="match status" value="1"/>
</dbReference>
<evidence type="ECO:0000256" key="1">
    <source>
        <dbReference type="ARBA" id="ARBA00006046"/>
    </source>
</evidence>
<dbReference type="EMBL" id="JADBFD010000004">
    <property type="protein sequence ID" value="MBE2887200.1"/>
    <property type="molecule type" value="Genomic_DNA"/>
</dbReference>
<comment type="caution">
    <text evidence="3">The sequence shown here is derived from an EMBL/GenBank/DDBJ whole genome shotgun (WGS) entry which is preliminary data.</text>
</comment>
<accession>A0ABR9NSG6</accession>
<evidence type="ECO:0000259" key="2">
    <source>
        <dbReference type="Pfam" id="PF01593"/>
    </source>
</evidence>
<sequence length="454" mass="51283">MSGFVIIGAGPTGLGAAHRLRGLGLENWHLFESTEQTGGLSASFVDDHGFTWDVGGHVLFSHYDYFDRVVEEALDGAWYEHQRECWVRIREAWVPYPFQNNIRHLPPDALEECLAGLKGLAGSPSLAANFREWMDRVFGAGIVKHFMEPYNKKVWGVPLHEMSREWIGERVSVIDLARIEKNIAEKTDDVNWGPNTTFKFPHKGGTGAIFSSIATRFQDRISFSHELTEVNLAARELAFSNGRRERYDSLITTIPLDIFIGLCRDVPDHVREAASRLVHNSGLIVGIGVEGERRDSKCWMYFPEDNCPFYRVTNFHNYSPWNVPNGDTSRFFSLMCETTYSPHKPVNHTEIVETTIQGLINAGMLTESERERIISRYVIDIPYSYPVPTVGRDEALAVINPFLESQGVYSRGRFGAWKYEVGNMDHSFMQGVEVADRILNGADEPTVTGKGGDR</sequence>
<dbReference type="Proteomes" id="UP000618926">
    <property type="component" value="Unassembled WGS sequence"/>
</dbReference>
<keyword evidence="4" id="KW-1185">Reference proteome</keyword>
<dbReference type="Pfam" id="PF01593">
    <property type="entry name" value="Amino_oxidase"/>
    <property type="match status" value="1"/>
</dbReference>
<dbReference type="InterPro" id="IPR036188">
    <property type="entry name" value="FAD/NAD-bd_sf"/>
</dbReference>
<dbReference type="InterPro" id="IPR002937">
    <property type="entry name" value="Amino_oxidase"/>
</dbReference>
<evidence type="ECO:0000313" key="3">
    <source>
        <dbReference type="EMBL" id="MBE2887200.1"/>
    </source>
</evidence>
<proteinExistence type="inferred from homology"/>
<comment type="similarity">
    <text evidence="1">Belongs to the carotenoid/retinoid oxidoreductase family.</text>
</comment>